<proteinExistence type="predicted"/>
<keyword evidence="2" id="KW-1185">Reference proteome</keyword>
<organism evidence="1 2">
    <name type="scientific">Pelagerythrobacter aerophilus</name>
    <dbReference type="NCBI Taxonomy" id="2306995"/>
    <lineage>
        <taxon>Bacteria</taxon>
        <taxon>Pseudomonadati</taxon>
        <taxon>Pseudomonadota</taxon>
        <taxon>Alphaproteobacteria</taxon>
        <taxon>Sphingomonadales</taxon>
        <taxon>Erythrobacteraceae</taxon>
        <taxon>Pelagerythrobacter</taxon>
    </lineage>
</organism>
<sequence length="147" mass="16446">MRAFDATGISLHGEQLTSGHERGACDGHLFYVIVKDYVTSLTSNLELKDAHVSRHCPNCRSRISFATFLLPRYWDSLKCPTCTTDLKLRGPFSWGVEVAALLISVGVYRAVNGSLTELVVMLPICVLLMFLQYRYARIEAEETKSSV</sequence>
<dbReference type="Proteomes" id="UP000285092">
    <property type="component" value="Unassembled WGS sequence"/>
</dbReference>
<evidence type="ECO:0000313" key="1">
    <source>
        <dbReference type="EMBL" id="RIV79960.1"/>
    </source>
</evidence>
<dbReference type="EMBL" id="QXFK01000013">
    <property type="protein sequence ID" value="RIV79960.1"/>
    <property type="molecule type" value="Genomic_DNA"/>
</dbReference>
<name>A0A418NKL2_9SPHN</name>
<accession>A0A418NKL2</accession>
<reference evidence="1 2" key="1">
    <citation type="submission" date="2018-08" db="EMBL/GenBank/DDBJ databases">
        <title>Altererythrobacter sp.Ery1 and Ery12, the genome sequencing of novel strains in genus Alterythrobacter.</title>
        <authorList>
            <person name="Cheng H."/>
            <person name="Wu Y.-H."/>
            <person name="Fang C."/>
            <person name="Xu X.-W."/>
        </authorList>
    </citation>
    <scope>NUCLEOTIDE SEQUENCE [LARGE SCALE GENOMIC DNA]</scope>
    <source>
        <strain evidence="1 2">Ery1</strain>
    </source>
</reference>
<comment type="caution">
    <text evidence="1">The sequence shown here is derived from an EMBL/GenBank/DDBJ whole genome shotgun (WGS) entry which is preliminary data.</text>
</comment>
<evidence type="ECO:0000313" key="2">
    <source>
        <dbReference type="Proteomes" id="UP000285092"/>
    </source>
</evidence>
<dbReference type="AlphaFoldDB" id="A0A418NKL2"/>
<gene>
    <name evidence="1" type="ORF">D2V04_03785</name>
</gene>
<protein>
    <submittedName>
        <fullName evidence="1">Uncharacterized protein</fullName>
    </submittedName>
</protein>